<evidence type="ECO:0000259" key="3">
    <source>
        <dbReference type="Pfam" id="PF14326"/>
    </source>
</evidence>
<feature type="compositionally biased region" description="Basic and acidic residues" evidence="1">
    <location>
        <begin position="583"/>
        <end position="594"/>
    </location>
</feature>
<dbReference type="InterPro" id="IPR025493">
    <property type="entry name" value="DUF4384"/>
</dbReference>
<comment type="caution">
    <text evidence="4">The sequence shown here is derived from an EMBL/GenBank/DDBJ whole genome shotgun (WGS) entry which is preliminary data.</text>
</comment>
<accession>A0A7V2AW34</accession>
<feature type="compositionally biased region" description="Low complexity" evidence="1">
    <location>
        <begin position="610"/>
        <end position="655"/>
    </location>
</feature>
<proteinExistence type="predicted"/>
<evidence type="ECO:0000256" key="2">
    <source>
        <dbReference type="SAM" id="SignalP"/>
    </source>
</evidence>
<protein>
    <submittedName>
        <fullName evidence="4">DUF4384 domain-containing protein</fullName>
    </submittedName>
</protein>
<feature type="compositionally biased region" description="Polar residues" evidence="1">
    <location>
        <begin position="558"/>
        <end position="582"/>
    </location>
</feature>
<sequence length="655" mass="73628">MRHSLMILLLALTAMMLSAAPAAPVEINIPPALKPAVVSDIDVSVRLIGGRGAVLMPGRDINLTFQTSSDAYVIIYNIDSEGYVHLLFPADGRPEMVQGKKVYFLPEQGAGVTWKVGRDTGIEYIHAIAVGDPSRIDRDELYYLAQNSTMPEDRRLRIDMDPFLAFNMIDEELIDEAERMIPATDYTYFFVNHKVDYPGYLCYKCHSPSKIPDPYAMECPEVDIEMMAVNEDAGYPYPQLFAVLQAGSGPPEDEYSSYTYYADNLSLGYEDYDYDDQKVYLSVYNTYGYYPYSCYWPGYWSWYVNSSPYWYWDISWGIGWGWSSGCYYYHYPFYSWYPYSYSAYWSGYNHGYWDGWYGNGYYSGYYYPANERSLYAGRGFTRRGALDYTSTRVKTAASSSGRNLASRGSLDYNATRVKTRRETTLASSQLVRERTAAATARSYQRSRLAKQVTRERASTGFRSFEANRYGTGTSSRYERGVYGNYGATRSARTANQDSRRTKERVDAGKRTLRSENGARSYERGSSKAAVQRGTGRQNVGSDLEKRVRERSSARETRTGTTGKARSYTPQRKNPARSGTSARSTRDPEKSDKGNTGKSGTSRTQPRQSEVKSNPSSSGSSGKSTTRSAPPARSSSGRSSSRSSGKSSSGSSGRKR</sequence>
<feature type="compositionally biased region" description="Basic and acidic residues" evidence="1">
    <location>
        <begin position="542"/>
        <end position="557"/>
    </location>
</feature>
<dbReference type="PANTHER" id="PTHR36194">
    <property type="entry name" value="S-LAYER-LIKE PROTEIN"/>
    <property type="match status" value="1"/>
</dbReference>
<feature type="signal peptide" evidence="2">
    <location>
        <begin position="1"/>
        <end position="22"/>
    </location>
</feature>
<feature type="domain" description="DUF4384" evidence="3">
    <location>
        <begin position="57"/>
        <end position="129"/>
    </location>
</feature>
<evidence type="ECO:0000313" key="4">
    <source>
        <dbReference type="EMBL" id="HER44318.1"/>
    </source>
</evidence>
<dbReference type="EMBL" id="DSEC01000553">
    <property type="protein sequence ID" value="HER44318.1"/>
    <property type="molecule type" value="Genomic_DNA"/>
</dbReference>
<gene>
    <name evidence="4" type="ORF">ENO08_07655</name>
</gene>
<keyword evidence="2" id="KW-0732">Signal</keyword>
<feature type="compositionally biased region" description="Basic and acidic residues" evidence="1">
    <location>
        <begin position="497"/>
        <end position="513"/>
    </location>
</feature>
<dbReference type="Proteomes" id="UP000886069">
    <property type="component" value="Unassembled WGS sequence"/>
</dbReference>
<dbReference type="PANTHER" id="PTHR36194:SF1">
    <property type="entry name" value="S-LAYER-LIKE PROTEIN"/>
    <property type="match status" value="1"/>
</dbReference>
<dbReference type="AlphaFoldDB" id="A0A7V2AW34"/>
<reference evidence="4" key="1">
    <citation type="journal article" date="2020" name="mSystems">
        <title>Genome- and Community-Level Interaction Insights into Carbon Utilization and Element Cycling Functions of Hydrothermarchaeota in Hydrothermal Sediment.</title>
        <authorList>
            <person name="Zhou Z."/>
            <person name="Liu Y."/>
            <person name="Xu W."/>
            <person name="Pan J."/>
            <person name="Luo Z.H."/>
            <person name="Li M."/>
        </authorList>
    </citation>
    <scope>NUCLEOTIDE SEQUENCE [LARGE SCALE GENOMIC DNA]</scope>
    <source>
        <strain evidence="4">SpSt-1233</strain>
    </source>
</reference>
<evidence type="ECO:0000256" key="1">
    <source>
        <dbReference type="SAM" id="MobiDB-lite"/>
    </source>
</evidence>
<dbReference type="Pfam" id="PF14326">
    <property type="entry name" value="DUF4384"/>
    <property type="match status" value="1"/>
</dbReference>
<name>A0A7V2AW34_UNCEI</name>
<feature type="region of interest" description="Disordered" evidence="1">
    <location>
        <begin position="488"/>
        <end position="655"/>
    </location>
</feature>
<feature type="compositionally biased region" description="Polar residues" evidence="1">
    <location>
        <begin position="595"/>
        <end position="607"/>
    </location>
</feature>
<feature type="chain" id="PRO_5031024983" evidence="2">
    <location>
        <begin position="23"/>
        <end position="655"/>
    </location>
</feature>
<organism evidence="4">
    <name type="scientific">Eiseniibacteriota bacterium</name>
    <dbReference type="NCBI Taxonomy" id="2212470"/>
    <lineage>
        <taxon>Bacteria</taxon>
        <taxon>Candidatus Eiseniibacteriota</taxon>
    </lineage>
</organism>